<dbReference type="SUPFAM" id="SSF143100">
    <property type="entry name" value="TTHA1013/TTHA0281-like"/>
    <property type="match status" value="1"/>
</dbReference>
<evidence type="ECO:0000313" key="2">
    <source>
        <dbReference type="EMBL" id="MFB2879726.1"/>
    </source>
</evidence>
<dbReference type="PANTHER" id="PTHR34504">
    <property type="entry name" value="ANTITOXIN HICB"/>
    <property type="match status" value="1"/>
</dbReference>
<sequence length="122" mass="14035">MWKDEIVEEIHRIRDEYAKSFDYNLDAIFADLQKQQAASGRKLVSLQPKQQSDNKKKRQVIMYRDEDGYWIVECPSLKGCVSQGKTKEEALANIKEAITGYIAALESDGLPVPEYNFETFLV</sequence>
<proteinExistence type="predicted"/>
<accession>A0ABV4XB33</accession>
<comment type="caution">
    <text evidence="2">The sequence shown here is derived from an EMBL/GenBank/DDBJ whole genome shotgun (WGS) entry which is preliminary data.</text>
</comment>
<keyword evidence="3" id="KW-1185">Reference proteome</keyword>
<dbReference type="InterPro" id="IPR031807">
    <property type="entry name" value="HicB-like"/>
</dbReference>
<dbReference type="InterPro" id="IPR035069">
    <property type="entry name" value="TTHA1013/TTHA0281-like"/>
</dbReference>
<reference evidence="2 3" key="1">
    <citation type="submission" date="2024-09" db="EMBL/GenBank/DDBJ databases">
        <title>Floridaenema gen nov. (Aerosakkonemataceae, Aerosakkonematales ord. nov., Cyanobacteria) from benthic tropical and subtropical fresh waters, with the description of four new species.</title>
        <authorList>
            <person name="Moretto J.A."/>
            <person name="Berthold D.E."/>
            <person name="Lefler F.W."/>
            <person name="Huang I.-S."/>
            <person name="Laughinghouse H. IV."/>
        </authorList>
    </citation>
    <scope>NUCLEOTIDE SEQUENCE [LARGE SCALE GENOMIC DNA]</scope>
    <source>
        <strain evidence="2 3">BLCC-F46</strain>
    </source>
</reference>
<dbReference type="RefSeq" id="WP_413272761.1">
    <property type="nucleotide sequence ID" value="NZ_JBHFNQ010000178.1"/>
</dbReference>
<feature type="domain" description="HicB-like antitoxin of toxin-antitoxin system" evidence="1">
    <location>
        <begin position="61"/>
        <end position="114"/>
    </location>
</feature>
<name>A0ABV4XB33_9CYAN</name>
<protein>
    <submittedName>
        <fullName evidence="2">Type II toxin-antitoxin system HicB family antitoxin</fullName>
    </submittedName>
</protein>
<dbReference type="Gene3D" id="3.30.160.250">
    <property type="match status" value="1"/>
</dbReference>
<dbReference type="Proteomes" id="UP001576774">
    <property type="component" value="Unassembled WGS sequence"/>
</dbReference>
<evidence type="ECO:0000313" key="3">
    <source>
        <dbReference type="Proteomes" id="UP001576774"/>
    </source>
</evidence>
<dbReference type="PANTHER" id="PTHR34504:SF2">
    <property type="entry name" value="UPF0150 PROTEIN SSL0259"/>
    <property type="match status" value="1"/>
</dbReference>
<dbReference type="InterPro" id="IPR051404">
    <property type="entry name" value="TA_system_antitoxin"/>
</dbReference>
<dbReference type="Pfam" id="PF15919">
    <property type="entry name" value="HicB_lk_antitox"/>
    <property type="match status" value="1"/>
</dbReference>
<organism evidence="2 3">
    <name type="scientific">Floridaenema aerugineum BLCC-F46</name>
    <dbReference type="NCBI Taxonomy" id="3153654"/>
    <lineage>
        <taxon>Bacteria</taxon>
        <taxon>Bacillati</taxon>
        <taxon>Cyanobacteriota</taxon>
        <taxon>Cyanophyceae</taxon>
        <taxon>Oscillatoriophycideae</taxon>
        <taxon>Aerosakkonematales</taxon>
        <taxon>Aerosakkonemataceae</taxon>
        <taxon>Floridanema</taxon>
        <taxon>Floridanema aerugineum</taxon>
    </lineage>
</organism>
<dbReference type="EMBL" id="JBHFNQ010000178">
    <property type="protein sequence ID" value="MFB2879726.1"/>
    <property type="molecule type" value="Genomic_DNA"/>
</dbReference>
<evidence type="ECO:0000259" key="1">
    <source>
        <dbReference type="Pfam" id="PF15919"/>
    </source>
</evidence>
<gene>
    <name evidence="2" type="ORF">ACE1CC_22975</name>
</gene>